<dbReference type="SMART" id="SM00342">
    <property type="entry name" value="HTH_ARAC"/>
    <property type="match status" value="1"/>
</dbReference>
<dbReference type="Pfam" id="PF02311">
    <property type="entry name" value="AraC_binding"/>
    <property type="match status" value="1"/>
</dbReference>
<dbReference type="InterPro" id="IPR003313">
    <property type="entry name" value="AraC-bd"/>
</dbReference>
<dbReference type="Gene3D" id="1.10.10.60">
    <property type="entry name" value="Homeodomain-like"/>
    <property type="match status" value="1"/>
</dbReference>
<feature type="domain" description="HTH araC/xylS-type" evidence="4">
    <location>
        <begin position="228"/>
        <end position="311"/>
    </location>
</feature>
<dbReference type="PANTHER" id="PTHR43280:SF32">
    <property type="entry name" value="TRANSCRIPTIONAL REGULATORY PROTEIN"/>
    <property type="match status" value="1"/>
</dbReference>
<reference evidence="6" key="1">
    <citation type="journal article" date="2019" name="Int. J. Syst. Evol. Microbiol.">
        <title>The Global Catalogue of Microorganisms (GCM) 10K type strain sequencing project: providing services to taxonomists for standard genome sequencing and annotation.</title>
        <authorList>
            <consortium name="The Broad Institute Genomics Platform"/>
            <consortium name="The Broad Institute Genome Sequencing Center for Infectious Disease"/>
            <person name="Wu L."/>
            <person name="Ma J."/>
        </authorList>
    </citation>
    <scope>NUCLEOTIDE SEQUENCE [LARGE SCALE GENOMIC DNA]</scope>
    <source>
        <strain evidence="6">CCUG 58938</strain>
    </source>
</reference>
<keyword evidence="2" id="KW-0238">DNA-binding</keyword>
<dbReference type="SUPFAM" id="SSF46689">
    <property type="entry name" value="Homeodomain-like"/>
    <property type="match status" value="1"/>
</dbReference>
<dbReference type="RefSeq" id="WP_377585714.1">
    <property type="nucleotide sequence ID" value="NZ_JBHTKA010000015.1"/>
</dbReference>
<dbReference type="EMBL" id="JBHTKA010000015">
    <property type="protein sequence ID" value="MFD1003262.1"/>
    <property type="molecule type" value="Genomic_DNA"/>
</dbReference>
<keyword evidence="6" id="KW-1185">Reference proteome</keyword>
<dbReference type="InterPro" id="IPR018060">
    <property type="entry name" value="HTH_AraC"/>
</dbReference>
<dbReference type="SUPFAM" id="SSF51215">
    <property type="entry name" value="Regulatory protein AraC"/>
    <property type="match status" value="1"/>
</dbReference>
<proteinExistence type="predicted"/>
<name>A0ABW3KB55_9BACT</name>
<evidence type="ECO:0000313" key="6">
    <source>
        <dbReference type="Proteomes" id="UP001597112"/>
    </source>
</evidence>
<evidence type="ECO:0000256" key="1">
    <source>
        <dbReference type="ARBA" id="ARBA00023015"/>
    </source>
</evidence>
<gene>
    <name evidence="5" type="ORF">ACFQ21_28310</name>
</gene>
<dbReference type="PROSITE" id="PS01124">
    <property type="entry name" value="HTH_ARAC_FAMILY_2"/>
    <property type="match status" value="1"/>
</dbReference>
<dbReference type="InterPro" id="IPR009057">
    <property type="entry name" value="Homeodomain-like_sf"/>
</dbReference>
<evidence type="ECO:0000256" key="3">
    <source>
        <dbReference type="ARBA" id="ARBA00023163"/>
    </source>
</evidence>
<evidence type="ECO:0000256" key="2">
    <source>
        <dbReference type="ARBA" id="ARBA00023125"/>
    </source>
</evidence>
<sequence>MSKNQNIPIHGSEAFGKVYFDEGPGMQGPLIRKHSTEYFDIHQRCNSKRAIDVHRLDFYMVFLVTEGEGLQTFGLQEHYIRKNMLCFVSPDMISAWKAEGDEQRGYYCSFSDDFFNLGRDNKNLLHELPFFQLDGNAVLHLTDEQTKHYLGLFEMMHTEYKQRNEFSDNILRGYLHALLNKAYSQYESFDTQPAESNRSSIRLLKSFTALYMRDFKTINKGNAIKLKKIADYADELGVSQNHLNDTIKDLTGKSAGQLIKDQLIKQATMCLKHSHKSISEIAYRLGYDDPSYFARYYKSQTGQTPAEFRNSF</sequence>
<keyword evidence="1" id="KW-0805">Transcription regulation</keyword>
<accession>A0ABW3KB55</accession>
<dbReference type="PANTHER" id="PTHR43280">
    <property type="entry name" value="ARAC-FAMILY TRANSCRIPTIONAL REGULATOR"/>
    <property type="match status" value="1"/>
</dbReference>
<comment type="caution">
    <text evidence="5">The sequence shown here is derived from an EMBL/GenBank/DDBJ whole genome shotgun (WGS) entry which is preliminary data.</text>
</comment>
<dbReference type="InterPro" id="IPR020449">
    <property type="entry name" value="Tscrpt_reg_AraC-type_HTH"/>
</dbReference>
<dbReference type="InterPro" id="IPR037923">
    <property type="entry name" value="HTH-like"/>
</dbReference>
<keyword evidence="3" id="KW-0804">Transcription</keyword>
<dbReference type="PRINTS" id="PR00032">
    <property type="entry name" value="HTHARAC"/>
</dbReference>
<organism evidence="5 6">
    <name type="scientific">Ohtaekwangia kribbensis</name>
    <dbReference type="NCBI Taxonomy" id="688913"/>
    <lineage>
        <taxon>Bacteria</taxon>
        <taxon>Pseudomonadati</taxon>
        <taxon>Bacteroidota</taxon>
        <taxon>Cytophagia</taxon>
        <taxon>Cytophagales</taxon>
        <taxon>Fulvivirgaceae</taxon>
        <taxon>Ohtaekwangia</taxon>
    </lineage>
</organism>
<protein>
    <submittedName>
        <fullName evidence="5">Helix-turn-helix domain-containing protein</fullName>
    </submittedName>
</protein>
<evidence type="ECO:0000259" key="4">
    <source>
        <dbReference type="PROSITE" id="PS01124"/>
    </source>
</evidence>
<dbReference type="Pfam" id="PF12833">
    <property type="entry name" value="HTH_18"/>
    <property type="match status" value="1"/>
</dbReference>
<evidence type="ECO:0000313" key="5">
    <source>
        <dbReference type="EMBL" id="MFD1003262.1"/>
    </source>
</evidence>
<dbReference type="Proteomes" id="UP001597112">
    <property type="component" value="Unassembled WGS sequence"/>
</dbReference>